<evidence type="ECO:0000313" key="10">
    <source>
        <dbReference type="Proteomes" id="UP000594454"/>
    </source>
</evidence>
<organism evidence="9 10">
    <name type="scientific">Hermetia illucens</name>
    <name type="common">Black soldier fly</name>
    <dbReference type="NCBI Taxonomy" id="343691"/>
    <lineage>
        <taxon>Eukaryota</taxon>
        <taxon>Metazoa</taxon>
        <taxon>Ecdysozoa</taxon>
        <taxon>Arthropoda</taxon>
        <taxon>Hexapoda</taxon>
        <taxon>Insecta</taxon>
        <taxon>Pterygota</taxon>
        <taxon>Neoptera</taxon>
        <taxon>Endopterygota</taxon>
        <taxon>Diptera</taxon>
        <taxon>Brachycera</taxon>
        <taxon>Stratiomyomorpha</taxon>
        <taxon>Stratiomyidae</taxon>
        <taxon>Hermetiinae</taxon>
        <taxon>Hermetia</taxon>
    </lineage>
</organism>
<comment type="subcellular location">
    <subcellularLocation>
        <location evidence="1">Cell membrane</location>
        <topology evidence="1">Multi-pass membrane protein</topology>
    </subcellularLocation>
</comment>
<name>A0A7R8UA52_HERIL</name>
<evidence type="ECO:0000256" key="8">
    <source>
        <dbReference type="SAM" id="Phobius"/>
    </source>
</evidence>
<dbReference type="EMBL" id="LR899009">
    <property type="protein sequence ID" value="CAD7076982.1"/>
    <property type="molecule type" value="Genomic_DNA"/>
</dbReference>
<keyword evidence="7" id="KW-0325">Glycoprotein</keyword>
<keyword evidence="4 8" id="KW-1133">Transmembrane helix</keyword>
<sequence length="220" mass="25469">MIIFGFFIVNIYGSRLASVFVTKLFEPPLETKEDMIQAKLKILMVNHEAVYLGNRIQPQEFRDLIVPADVDEVSAYRTLVNSSYGYVVPDDKALFFLLEQKYRKRRVVLYTKVCISTAYLGFYMPMDSPFKIIFTRVILQTHQSGLYSKWYEDAFDETIEAGIHTRRMTVENTETSISVAHLTLAWTVLLYGLSCSLVCFFIEIIPGKYLLYAFNNLKCE</sequence>
<dbReference type="InParanoid" id="A0A7R8UA52"/>
<feature type="transmembrane region" description="Helical" evidence="8">
    <location>
        <begin position="184"/>
        <end position="205"/>
    </location>
</feature>
<evidence type="ECO:0000256" key="3">
    <source>
        <dbReference type="ARBA" id="ARBA00022692"/>
    </source>
</evidence>
<keyword evidence="6" id="KW-0675">Receptor</keyword>
<evidence type="ECO:0000256" key="1">
    <source>
        <dbReference type="ARBA" id="ARBA00004651"/>
    </source>
</evidence>
<keyword evidence="2" id="KW-1003">Cell membrane</keyword>
<protein>
    <submittedName>
        <fullName evidence="9">Uncharacterized protein</fullName>
    </submittedName>
</protein>
<evidence type="ECO:0000313" key="9">
    <source>
        <dbReference type="EMBL" id="CAD7076982.1"/>
    </source>
</evidence>
<proteinExistence type="predicted"/>
<keyword evidence="3 8" id="KW-0812">Transmembrane</keyword>
<dbReference type="Proteomes" id="UP000594454">
    <property type="component" value="Chromosome 1"/>
</dbReference>
<dbReference type="InterPro" id="IPR052192">
    <property type="entry name" value="Insect_Ionotropic_Sensory_Rcpt"/>
</dbReference>
<dbReference type="OrthoDB" id="7969653at2759"/>
<dbReference type="AlphaFoldDB" id="A0A7R8UA52"/>
<evidence type="ECO:0000256" key="5">
    <source>
        <dbReference type="ARBA" id="ARBA00023136"/>
    </source>
</evidence>
<dbReference type="PANTHER" id="PTHR42643">
    <property type="entry name" value="IONOTROPIC RECEPTOR 20A-RELATED"/>
    <property type="match status" value="1"/>
</dbReference>
<keyword evidence="5 8" id="KW-0472">Membrane</keyword>
<evidence type="ECO:0000256" key="7">
    <source>
        <dbReference type="ARBA" id="ARBA00023180"/>
    </source>
</evidence>
<dbReference type="GO" id="GO:0005886">
    <property type="term" value="C:plasma membrane"/>
    <property type="evidence" value="ECO:0007669"/>
    <property type="project" value="UniProtKB-SubCell"/>
</dbReference>
<evidence type="ECO:0000256" key="4">
    <source>
        <dbReference type="ARBA" id="ARBA00022989"/>
    </source>
</evidence>
<reference evidence="9 10" key="1">
    <citation type="submission" date="2020-11" db="EMBL/GenBank/DDBJ databases">
        <authorList>
            <person name="Wallbank WR R."/>
            <person name="Pardo Diaz C."/>
            <person name="Kozak K."/>
            <person name="Martin S."/>
            <person name="Jiggins C."/>
            <person name="Moest M."/>
            <person name="Warren A I."/>
            <person name="Generalovic N T."/>
            <person name="Byers J.R.P. K."/>
            <person name="Montejo-Kovacevich G."/>
            <person name="Yen C E."/>
        </authorList>
    </citation>
    <scope>NUCLEOTIDE SEQUENCE [LARGE SCALE GENOMIC DNA]</scope>
</reference>
<gene>
    <name evidence="9" type="ORF">HERILL_LOCUS361</name>
</gene>
<keyword evidence="10" id="KW-1185">Reference proteome</keyword>
<dbReference type="PANTHER" id="PTHR42643:SF39">
    <property type="entry name" value="IONOTROPIC RECEPTOR 56A-RELATED"/>
    <property type="match status" value="1"/>
</dbReference>
<feature type="transmembrane region" description="Helical" evidence="8">
    <location>
        <begin position="107"/>
        <end position="126"/>
    </location>
</feature>
<dbReference type="SUPFAM" id="SSF53850">
    <property type="entry name" value="Periplasmic binding protein-like II"/>
    <property type="match status" value="1"/>
</dbReference>
<evidence type="ECO:0000256" key="6">
    <source>
        <dbReference type="ARBA" id="ARBA00023170"/>
    </source>
</evidence>
<evidence type="ECO:0000256" key="2">
    <source>
        <dbReference type="ARBA" id="ARBA00022475"/>
    </source>
</evidence>
<accession>A0A7R8UA52</accession>